<dbReference type="SMART" id="SM00589">
    <property type="entry name" value="PRY"/>
    <property type="match status" value="1"/>
</dbReference>
<dbReference type="CDD" id="cd19771">
    <property type="entry name" value="Bbox2_TRIM20"/>
    <property type="match status" value="1"/>
</dbReference>
<accession>A0A3Q3KHE5</accession>
<dbReference type="PROSITE" id="PS00518">
    <property type="entry name" value="ZF_RING_1"/>
    <property type="match status" value="1"/>
</dbReference>
<feature type="domain" description="B box-type" evidence="7">
    <location>
        <begin position="83"/>
        <end position="124"/>
    </location>
</feature>
<dbReference type="SUPFAM" id="SSF57850">
    <property type="entry name" value="RING/U-box"/>
    <property type="match status" value="1"/>
</dbReference>
<dbReference type="Pfam" id="PF13445">
    <property type="entry name" value="zf-RING_UBOX"/>
    <property type="match status" value="1"/>
</dbReference>
<evidence type="ECO:0000313" key="10">
    <source>
        <dbReference type="Proteomes" id="UP000261600"/>
    </source>
</evidence>
<dbReference type="STRING" id="43700.ENSMALP00000029036"/>
<evidence type="ECO:0000259" key="8">
    <source>
        <dbReference type="PROSITE" id="PS50188"/>
    </source>
</evidence>
<dbReference type="SMART" id="SM00336">
    <property type="entry name" value="BBOX"/>
    <property type="match status" value="1"/>
</dbReference>
<dbReference type="InterPro" id="IPR000315">
    <property type="entry name" value="Znf_B-box"/>
</dbReference>
<dbReference type="Pfam" id="PF00643">
    <property type="entry name" value="zf-B_box"/>
    <property type="match status" value="1"/>
</dbReference>
<evidence type="ECO:0000313" key="9">
    <source>
        <dbReference type="Ensembl" id="ENSMALP00000029036.1"/>
    </source>
</evidence>
<evidence type="ECO:0000259" key="6">
    <source>
        <dbReference type="PROSITE" id="PS50089"/>
    </source>
</evidence>
<evidence type="ECO:0000256" key="2">
    <source>
        <dbReference type="ARBA" id="ARBA00022771"/>
    </source>
</evidence>
<name>A0A3Q3KHE5_MONAL</name>
<dbReference type="SUPFAM" id="SSF57845">
    <property type="entry name" value="B-box zinc-binding domain"/>
    <property type="match status" value="1"/>
</dbReference>
<proteinExistence type="predicted"/>
<dbReference type="InterPro" id="IPR027370">
    <property type="entry name" value="Znf-RING_euk"/>
</dbReference>
<evidence type="ECO:0000256" key="3">
    <source>
        <dbReference type="ARBA" id="ARBA00022833"/>
    </source>
</evidence>
<feature type="domain" description="B30.2/SPRY" evidence="8">
    <location>
        <begin position="273"/>
        <end position="465"/>
    </location>
</feature>
<feature type="coiled-coil region" evidence="5">
    <location>
        <begin position="197"/>
        <end position="231"/>
    </location>
</feature>
<dbReference type="Gene3D" id="3.30.40.10">
    <property type="entry name" value="Zinc/RING finger domain, C3HC4 (zinc finger)"/>
    <property type="match status" value="1"/>
</dbReference>
<dbReference type="AlphaFoldDB" id="A0A3Q3KHE5"/>
<feature type="domain" description="RING-type" evidence="6">
    <location>
        <begin position="9"/>
        <end position="49"/>
    </location>
</feature>
<evidence type="ECO:0000256" key="1">
    <source>
        <dbReference type="ARBA" id="ARBA00022723"/>
    </source>
</evidence>
<dbReference type="InterPro" id="IPR003879">
    <property type="entry name" value="Butyrophylin_SPRY"/>
</dbReference>
<keyword evidence="3" id="KW-0862">Zinc</keyword>
<evidence type="ECO:0000256" key="5">
    <source>
        <dbReference type="SAM" id="Coils"/>
    </source>
</evidence>
<dbReference type="Ensembl" id="ENSMALT00000029559.1">
    <property type="protein sequence ID" value="ENSMALP00000029036.1"/>
    <property type="gene ID" value="ENSMALG00000020078.1"/>
</dbReference>
<dbReference type="InterPro" id="IPR001870">
    <property type="entry name" value="B30.2/SPRY"/>
</dbReference>
<dbReference type="PROSITE" id="PS50119">
    <property type="entry name" value="ZF_BBOX"/>
    <property type="match status" value="1"/>
</dbReference>
<dbReference type="Gene3D" id="3.30.160.60">
    <property type="entry name" value="Classic Zinc Finger"/>
    <property type="match status" value="1"/>
</dbReference>
<dbReference type="SUPFAM" id="SSF49899">
    <property type="entry name" value="Concanavalin A-like lectins/glucanases"/>
    <property type="match status" value="1"/>
</dbReference>
<dbReference type="GO" id="GO:0008270">
    <property type="term" value="F:zinc ion binding"/>
    <property type="evidence" value="ECO:0007669"/>
    <property type="project" value="UniProtKB-KW"/>
</dbReference>
<reference evidence="9" key="1">
    <citation type="submission" date="2025-08" db="UniProtKB">
        <authorList>
            <consortium name="Ensembl"/>
        </authorList>
    </citation>
    <scope>IDENTIFICATION</scope>
</reference>
<dbReference type="CDD" id="cd12893">
    <property type="entry name" value="SPRY_PRY_TRIM35"/>
    <property type="match status" value="1"/>
</dbReference>
<dbReference type="InterPro" id="IPR003877">
    <property type="entry name" value="SPRY_dom"/>
</dbReference>
<dbReference type="InterPro" id="IPR013083">
    <property type="entry name" value="Znf_RING/FYVE/PHD"/>
</dbReference>
<dbReference type="InterPro" id="IPR013320">
    <property type="entry name" value="ConA-like_dom_sf"/>
</dbReference>
<protein>
    <submittedName>
        <fullName evidence="9">Uncharacterized protein</fullName>
    </submittedName>
</protein>
<dbReference type="InterPro" id="IPR043136">
    <property type="entry name" value="B30.2/SPRY_sf"/>
</dbReference>
<dbReference type="Gene3D" id="2.60.120.920">
    <property type="match status" value="1"/>
</dbReference>
<dbReference type="PROSITE" id="PS50188">
    <property type="entry name" value="B302_SPRY"/>
    <property type="match status" value="1"/>
</dbReference>
<dbReference type="InterPro" id="IPR017907">
    <property type="entry name" value="Znf_RING_CS"/>
</dbReference>
<keyword evidence="2 4" id="KW-0863">Zinc-finger</keyword>
<reference evidence="9" key="2">
    <citation type="submission" date="2025-09" db="UniProtKB">
        <authorList>
            <consortium name="Ensembl"/>
        </authorList>
    </citation>
    <scope>IDENTIFICATION</scope>
</reference>
<dbReference type="Pfam" id="PF13765">
    <property type="entry name" value="PRY"/>
    <property type="match status" value="1"/>
</dbReference>
<dbReference type="PRINTS" id="PR01407">
    <property type="entry name" value="BUTYPHLNCDUF"/>
</dbReference>
<dbReference type="InterPro" id="IPR001841">
    <property type="entry name" value="Znf_RING"/>
</dbReference>
<evidence type="ECO:0000259" key="7">
    <source>
        <dbReference type="PROSITE" id="PS50119"/>
    </source>
</evidence>
<dbReference type="PROSITE" id="PS50089">
    <property type="entry name" value="ZF_RING_2"/>
    <property type="match status" value="1"/>
</dbReference>
<keyword evidence="1" id="KW-0479">Metal-binding</keyword>
<sequence>MVSKLDFSCPICQDVFKNPVVLSCSHSFCKACLQTWWADKCIHECPVCKRRSSRTEPPCNLALKNLCEAFLQELSLEDKDSAKSEALCSLHSEKLKLFCLDHQQPVCLVCRDSKTHTNHRFRPIIEAAQDLTEQLRRSLKPLQDKLEHFNQVKANWDQTAKHILAQRQRTEKVIEEEFRKFHQFLQNEKEARITALRNEEDQKSQMVKEKIKALSENIAALTETIRATETVLKAADVSFLHSYEAAVKRVQQHPLLDGPQLASGGLLDVAKHVGNLAFNIWNKMKNMVTYSPVILDPNTASPFLMLSANLTHVRNIKTERERQLPRNPERFEDYPTALGSEGFNSGTHSWDVDVNRNENWAVGVIGESVPRQAEILSGYWEIWFIDGKYKAYSPPRTDRYLSVGQPIQRIRVHLDWDRGKLSFLDLDTNKNLYTFSQKFTERLFPFLNTLNTLKILPVRVTAQLEM</sequence>
<dbReference type="SMART" id="SM00184">
    <property type="entry name" value="RING"/>
    <property type="match status" value="1"/>
</dbReference>
<keyword evidence="10" id="KW-1185">Reference proteome</keyword>
<dbReference type="PANTHER" id="PTHR24103">
    <property type="entry name" value="E3 UBIQUITIN-PROTEIN LIGASE TRIM"/>
    <property type="match status" value="1"/>
</dbReference>
<dbReference type="Pfam" id="PF00622">
    <property type="entry name" value="SPRY"/>
    <property type="match status" value="1"/>
</dbReference>
<keyword evidence="5" id="KW-0175">Coiled coil</keyword>
<dbReference type="InterPro" id="IPR050143">
    <property type="entry name" value="TRIM/RBCC"/>
</dbReference>
<organism evidence="9 10">
    <name type="scientific">Monopterus albus</name>
    <name type="common">Swamp eel</name>
    <dbReference type="NCBI Taxonomy" id="43700"/>
    <lineage>
        <taxon>Eukaryota</taxon>
        <taxon>Metazoa</taxon>
        <taxon>Chordata</taxon>
        <taxon>Craniata</taxon>
        <taxon>Vertebrata</taxon>
        <taxon>Euteleostomi</taxon>
        <taxon>Actinopterygii</taxon>
        <taxon>Neopterygii</taxon>
        <taxon>Teleostei</taxon>
        <taxon>Neoteleostei</taxon>
        <taxon>Acanthomorphata</taxon>
        <taxon>Anabantaria</taxon>
        <taxon>Synbranchiformes</taxon>
        <taxon>Synbranchidae</taxon>
        <taxon>Monopterus</taxon>
    </lineage>
</organism>
<dbReference type="InterPro" id="IPR006574">
    <property type="entry name" value="PRY"/>
</dbReference>
<evidence type="ECO:0000256" key="4">
    <source>
        <dbReference type="PROSITE-ProRule" id="PRU00024"/>
    </source>
</evidence>
<dbReference type="Proteomes" id="UP000261600">
    <property type="component" value="Unplaced"/>
</dbReference>